<evidence type="ECO:0000313" key="1">
    <source>
        <dbReference type="EMBL" id="PXY44769.1"/>
    </source>
</evidence>
<comment type="caution">
    <text evidence="1">The sequence shown here is derived from an EMBL/GenBank/DDBJ whole genome shotgun (WGS) entry which is preliminary data.</text>
</comment>
<dbReference type="SUPFAM" id="SSF88723">
    <property type="entry name" value="PIN domain-like"/>
    <property type="match status" value="1"/>
</dbReference>
<sequence>MEIKIQDFTPKYNQMFFFDNNIWMFLFSPIGNYEKNKQSSISNFLRQLKTYNCDIVLNSLIISEFSNSNLRLDFNLWKNETKNYTADYKKDYLASSRYKNTEKVIESCINQILKLSERFSDNFNSINIENVLMNFKTIDFNDAYYLELCIQNNWFFVSDDGDFQKVSHSATILKP</sequence>
<evidence type="ECO:0000313" key="2">
    <source>
        <dbReference type="Proteomes" id="UP000247681"/>
    </source>
</evidence>
<name>A0A2V4C0I9_9FLAO</name>
<dbReference type="Proteomes" id="UP000247681">
    <property type="component" value="Unassembled WGS sequence"/>
</dbReference>
<protein>
    <submittedName>
        <fullName evidence="1">Twitching motility protein PilT</fullName>
    </submittedName>
</protein>
<keyword evidence="2" id="KW-1185">Reference proteome</keyword>
<dbReference type="EMBL" id="QJHL01000003">
    <property type="protein sequence ID" value="PXY44769.1"/>
    <property type="molecule type" value="Genomic_DNA"/>
</dbReference>
<accession>A0A2V4C0I9</accession>
<dbReference type="InterPro" id="IPR029060">
    <property type="entry name" value="PIN-like_dom_sf"/>
</dbReference>
<proteinExistence type="predicted"/>
<dbReference type="OrthoDB" id="839053at2"/>
<dbReference type="RefSeq" id="WP_110347487.1">
    <property type="nucleotide sequence ID" value="NZ_QJHL01000003.1"/>
</dbReference>
<dbReference type="AlphaFoldDB" id="A0A2V4C0I9"/>
<reference evidence="1 2" key="1">
    <citation type="submission" date="2018-05" db="EMBL/GenBank/DDBJ databases">
        <title>Flavobacterium sp. strain IMCC34758, incomplete genome.</title>
        <authorList>
            <person name="Joung Y."/>
        </authorList>
    </citation>
    <scope>NUCLEOTIDE SEQUENCE [LARGE SCALE GENOMIC DNA]</scope>
    <source>
        <strain evidence="1 2">IMCC34758</strain>
    </source>
</reference>
<organism evidence="1 2">
    <name type="scientific">Flavobacterium hydrophilum</name>
    <dbReference type="NCBI Taxonomy" id="2211445"/>
    <lineage>
        <taxon>Bacteria</taxon>
        <taxon>Pseudomonadati</taxon>
        <taxon>Bacteroidota</taxon>
        <taxon>Flavobacteriia</taxon>
        <taxon>Flavobacteriales</taxon>
        <taxon>Flavobacteriaceae</taxon>
        <taxon>Flavobacterium</taxon>
    </lineage>
</organism>
<gene>
    <name evidence="1" type="ORF">DMB68_15070</name>
</gene>